<dbReference type="InterPro" id="IPR019734">
    <property type="entry name" value="TPR_rpt"/>
</dbReference>
<evidence type="ECO:0000313" key="2">
    <source>
        <dbReference type="EMBL" id="CAC5387580.1"/>
    </source>
</evidence>
<organism evidence="2 3">
    <name type="scientific">Mytilus coruscus</name>
    <name type="common">Sea mussel</name>
    <dbReference type="NCBI Taxonomy" id="42192"/>
    <lineage>
        <taxon>Eukaryota</taxon>
        <taxon>Metazoa</taxon>
        <taxon>Spiralia</taxon>
        <taxon>Lophotrochozoa</taxon>
        <taxon>Mollusca</taxon>
        <taxon>Bivalvia</taxon>
        <taxon>Autobranchia</taxon>
        <taxon>Pteriomorphia</taxon>
        <taxon>Mytilida</taxon>
        <taxon>Mytiloidea</taxon>
        <taxon>Mytilidae</taxon>
        <taxon>Mytilinae</taxon>
        <taxon>Mytilus</taxon>
    </lineage>
</organism>
<keyword evidence="1" id="KW-0802">TPR repeat</keyword>
<evidence type="ECO:0000313" key="3">
    <source>
        <dbReference type="Proteomes" id="UP000507470"/>
    </source>
</evidence>
<proteinExistence type="predicted"/>
<accession>A0A6J8BXJ5</accession>
<feature type="repeat" description="TPR" evidence="1">
    <location>
        <begin position="388"/>
        <end position="421"/>
    </location>
</feature>
<dbReference type="EMBL" id="CACVKT020004015">
    <property type="protein sequence ID" value="CAC5387580.1"/>
    <property type="molecule type" value="Genomic_DNA"/>
</dbReference>
<sequence length="434" mass="50327">MMNTVRDNFSHNKKLTTITSGSFGEGLQMQGSDLDIMIIDKSFEVCEDTNIPFNPEKSYFTMETDDTQPGFTQLRLLSSNYCHIHKSCEVKGPYLFFSSTAFKQVISSNALPIVHGPCMSDTHGFYDIARCLHCKSWIKPARQWVTRSNNGWPGEDVKQAIIQHGALFVPIDITMPTYTTFEHRIQIVSCIKSSKVKHLHLYYMSKICNQSGQLLPFKDTSCNKFAYKQHKITIHTLLWNVHHDAVSGWLILASFFYKTKRYNLALVILQYSLSKCTVEKFRPFMKLSQIHYELFELKLFRKMNIVQIWKFLLLDNVHFWESSTLMPDELQIKGKTAEYIRAPVVYAYFLRFLCHYHLNNTIPRCDSLRCLKLSIENNYFISNYIDKALSYNLLGLALQLTGDIESAKQAFMQSIRLVPDPDLNSAYRRLSLMS</sequence>
<name>A0A6J8BXJ5_MYTCO</name>
<protein>
    <submittedName>
        <fullName evidence="2">Uncharacterized protein</fullName>
    </submittedName>
</protein>
<dbReference type="SUPFAM" id="SSF48452">
    <property type="entry name" value="TPR-like"/>
    <property type="match status" value="1"/>
</dbReference>
<dbReference type="Proteomes" id="UP000507470">
    <property type="component" value="Unassembled WGS sequence"/>
</dbReference>
<dbReference type="InterPro" id="IPR011990">
    <property type="entry name" value="TPR-like_helical_dom_sf"/>
</dbReference>
<keyword evidence="3" id="KW-1185">Reference proteome</keyword>
<evidence type="ECO:0000256" key="1">
    <source>
        <dbReference type="PROSITE-ProRule" id="PRU00339"/>
    </source>
</evidence>
<dbReference type="SMART" id="SM00028">
    <property type="entry name" value="TPR"/>
    <property type="match status" value="2"/>
</dbReference>
<dbReference type="PROSITE" id="PS50005">
    <property type="entry name" value="TPR"/>
    <property type="match status" value="1"/>
</dbReference>
<gene>
    <name evidence="2" type="ORF">MCOR_22891</name>
</gene>
<dbReference type="AlphaFoldDB" id="A0A6J8BXJ5"/>
<reference evidence="2 3" key="1">
    <citation type="submission" date="2020-06" db="EMBL/GenBank/DDBJ databases">
        <authorList>
            <person name="Li R."/>
            <person name="Bekaert M."/>
        </authorList>
    </citation>
    <scope>NUCLEOTIDE SEQUENCE [LARGE SCALE GENOMIC DNA]</scope>
    <source>
        <strain evidence="3">wild</strain>
    </source>
</reference>